<protein>
    <submittedName>
        <fullName evidence="1">Uncharacterized protein</fullName>
    </submittedName>
</protein>
<accession>A0A4R6TII2</accession>
<dbReference type="RefSeq" id="WP_133535643.1">
    <property type="nucleotide sequence ID" value="NZ_SNYH01000003.1"/>
</dbReference>
<comment type="caution">
    <text evidence="1">The sequence shown here is derived from an EMBL/GenBank/DDBJ whole genome shotgun (WGS) entry which is preliminary data.</text>
</comment>
<dbReference type="AlphaFoldDB" id="A0A4R6TII2"/>
<sequence>MSGKAIKVIKEIRKREDFHHQRVIFCREQNMTLDVIKHEAIENELRRVCSLLQNEFETGYIN</sequence>
<dbReference type="EMBL" id="SNYH01000003">
    <property type="protein sequence ID" value="TDQ27661.1"/>
    <property type="molecule type" value="Genomic_DNA"/>
</dbReference>
<name>A0A4R6TII2_9FLAO</name>
<evidence type="ECO:0000313" key="1">
    <source>
        <dbReference type="EMBL" id="TDQ27661.1"/>
    </source>
</evidence>
<gene>
    <name evidence="1" type="ORF">DFQ07_1512</name>
</gene>
<evidence type="ECO:0000313" key="2">
    <source>
        <dbReference type="Proteomes" id="UP000295390"/>
    </source>
</evidence>
<keyword evidence="2" id="KW-1185">Reference proteome</keyword>
<proteinExistence type="predicted"/>
<reference evidence="1 2" key="1">
    <citation type="submission" date="2019-03" db="EMBL/GenBank/DDBJ databases">
        <title>Genomic Encyclopedia of Type Strains, Phase III (KMG-III): the genomes of soil and plant-associated and newly described type strains.</title>
        <authorList>
            <person name="Whitman W."/>
        </authorList>
    </citation>
    <scope>NUCLEOTIDE SEQUENCE [LARGE SCALE GENOMIC DNA]</scope>
    <source>
        <strain evidence="1 2">CECT 8283</strain>
    </source>
</reference>
<dbReference type="Proteomes" id="UP000295390">
    <property type="component" value="Unassembled WGS sequence"/>
</dbReference>
<organism evidence="1 2">
    <name type="scientific">Tenacibaculum caenipelagi</name>
    <dbReference type="NCBI Taxonomy" id="1325435"/>
    <lineage>
        <taxon>Bacteria</taxon>
        <taxon>Pseudomonadati</taxon>
        <taxon>Bacteroidota</taxon>
        <taxon>Flavobacteriia</taxon>
        <taxon>Flavobacteriales</taxon>
        <taxon>Flavobacteriaceae</taxon>
        <taxon>Tenacibaculum</taxon>
    </lineage>
</organism>